<evidence type="ECO:0000313" key="2">
    <source>
        <dbReference type="Proteomes" id="UP000005239"/>
    </source>
</evidence>
<protein>
    <submittedName>
        <fullName evidence="1">Uncharacterized protein</fullName>
    </submittedName>
</protein>
<keyword evidence="2" id="KW-1185">Reference proteome</keyword>
<gene>
    <name evidence="1" type="primary">WBGene00105238</name>
</gene>
<dbReference type="AlphaFoldDB" id="A0A2A6BTW8"/>
<dbReference type="Proteomes" id="UP000005239">
    <property type="component" value="Unassembled WGS sequence"/>
</dbReference>
<evidence type="ECO:0000313" key="1">
    <source>
        <dbReference type="EnsemblMetazoa" id="PPA15684.1"/>
    </source>
</evidence>
<sequence>MHLLFVFSLFFLLDTTLTALPTLPPNIGAREQGAIVTFKDCMAYCDRFPYNQGGLDRCMADCRNGFGLEIPVERNQQWPSTTDKMLKTLKKHEQKKKKKMFQLE</sequence>
<reference evidence="2" key="1">
    <citation type="journal article" date="2008" name="Nat. Genet.">
        <title>The Pristionchus pacificus genome provides a unique perspective on nematode lifestyle and parasitism.</title>
        <authorList>
            <person name="Dieterich C."/>
            <person name="Clifton S.W."/>
            <person name="Schuster L.N."/>
            <person name="Chinwalla A."/>
            <person name="Delehaunty K."/>
            <person name="Dinkelacker I."/>
            <person name="Fulton L."/>
            <person name="Fulton R."/>
            <person name="Godfrey J."/>
            <person name="Minx P."/>
            <person name="Mitreva M."/>
            <person name="Roeseler W."/>
            <person name="Tian H."/>
            <person name="Witte H."/>
            <person name="Yang S.P."/>
            <person name="Wilson R.K."/>
            <person name="Sommer R.J."/>
        </authorList>
    </citation>
    <scope>NUCLEOTIDE SEQUENCE [LARGE SCALE GENOMIC DNA]</scope>
    <source>
        <strain evidence="2">PS312</strain>
    </source>
</reference>
<accession>A0A8R1UAA2</accession>
<accession>A0A2A6BTW8</accession>
<dbReference type="EnsemblMetazoa" id="PPA15684.1">
    <property type="protein sequence ID" value="PPA15684.1"/>
    <property type="gene ID" value="WBGene00105238"/>
</dbReference>
<name>A0A2A6BTW8_PRIPA</name>
<proteinExistence type="predicted"/>
<organism evidence="1 2">
    <name type="scientific">Pristionchus pacificus</name>
    <name type="common">Parasitic nematode worm</name>
    <dbReference type="NCBI Taxonomy" id="54126"/>
    <lineage>
        <taxon>Eukaryota</taxon>
        <taxon>Metazoa</taxon>
        <taxon>Ecdysozoa</taxon>
        <taxon>Nematoda</taxon>
        <taxon>Chromadorea</taxon>
        <taxon>Rhabditida</taxon>
        <taxon>Rhabditina</taxon>
        <taxon>Diplogasteromorpha</taxon>
        <taxon>Diplogasteroidea</taxon>
        <taxon>Neodiplogasteridae</taxon>
        <taxon>Pristionchus</taxon>
    </lineage>
</organism>
<reference evidence="1" key="2">
    <citation type="submission" date="2022-06" db="UniProtKB">
        <authorList>
            <consortium name="EnsemblMetazoa"/>
        </authorList>
    </citation>
    <scope>IDENTIFICATION</scope>
    <source>
        <strain evidence="1">PS312</strain>
    </source>
</reference>